<dbReference type="EMBL" id="CAXDID020000078">
    <property type="protein sequence ID" value="CAL6017394.1"/>
    <property type="molecule type" value="Genomic_DNA"/>
</dbReference>
<reference evidence="1" key="1">
    <citation type="submission" date="2023-06" db="EMBL/GenBank/DDBJ databases">
        <authorList>
            <person name="Kurt Z."/>
        </authorList>
    </citation>
    <scope>NUCLEOTIDE SEQUENCE</scope>
</reference>
<dbReference type="Proteomes" id="UP001642409">
    <property type="component" value="Unassembled WGS sequence"/>
</dbReference>
<gene>
    <name evidence="2" type="ORF">HINF_LOCUS25969</name>
    <name evidence="1" type="ORF">HINF_LOCUS27999</name>
</gene>
<keyword evidence="3" id="KW-1185">Reference proteome</keyword>
<name>A0AA86PSU2_9EUKA</name>
<evidence type="ECO:0000313" key="3">
    <source>
        <dbReference type="Proteomes" id="UP001642409"/>
    </source>
</evidence>
<dbReference type="EMBL" id="CATOUU010000675">
    <property type="protein sequence ID" value="CAI9940354.1"/>
    <property type="molecule type" value="Genomic_DNA"/>
</dbReference>
<evidence type="ECO:0000313" key="2">
    <source>
        <dbReference type="EMBL" id="CAL6017394.1"/>
    </source>
</evidence>
<protein>
    <submittedName>
        <fullName evidence="2">Hypothetical_protein</fullName>
    </submittedName>
</protein>
<proteinExistence type="predicted"/>
<evidence type="ECO:0000313" key="1">
    <source>
        <dbReference type="EMBL" id="CAI9940354.1"/>
    </source>
</evidence>
<organism evidence="1">
    <name type="scientific">Hexamita inflata</name>
    <dbReference type="NCBI Taxonomy" id="28002"/>
    <lineage>
        <taxon>Eukaryota</taxon>
        <taxon>Metamonada</taxon>
        <taxon>Diplomonadida</taxon>
        <taxon>Hexamitidae</taxon>
        <taxon>Hexamitinae</taxon>
        <taxon>Hexamita</taxon>
    </lineage>
</organism>
<comment type="caution">
    <text evidence="1">The sequence shown here is derived from an EMBL/GenBank/DDBJ whole genome shotgun (WGS) entry which is preliminary data.</text>
</comment>
<sequence>MSANCVSQSKPCHVEYVVTTNVELQSIGSQNYGVQRCELCYRPSSKQSGGLVFRLKIYYRQFSAFRLPPILGVVQLGRRFHYLRLHGQNENSFPNIFQFLGKKLFPAVGLQSFARTLSECKRMNCILQCALDYTVIQQRPPRSGTQGPAIFQNWSRSIQKRHIQIYISILKKTSGRGSGVTVLNFPDRFYNPHYRPFYQILVLKSQTCSGFKFSVNASMVFNPEFFIYWDTCVFIYF</sequence>
<dbReference type="AlphaFoldDB" id="A0AA86PSU2"/>
<reference evidence="2 3" key="2">
    <citation type="submission" date="2024-07" db="EMBL/GenBank/DDBJ databases">
        <authorList>
            <person name="Akdeniz Z."/>
        </authorList>
    </citation>
    <scope>NUCLEOTIDE SEQUENCE [LARGE SCALE GENOMIC DNA]</scope>
</reference>
<accession>A0AA86PSU2</accession>